<dbReference type="OrthoDB" id="54803at2"/>
<accession>A0A246BL13</accession>
<dbReference type="AlphaFoldDB" id="A0A246BL13"/>
<dbReference type="InterPro" id="IPR036465">
    <property type="entry name" value="vWFA_dom_sf"/>
</dbReference>
<dbReference type="Proteomes" id="UP000197208">
    <property type="component" value="Unassembled WGS sequence"/>
</dbReference>
<name>A0A246BL13_9DEIO</name>
<proteinExistence type="predicted"/>
<dbReference type="EMBL" id="NHMK01000015">
    <property type="protein sequence ID" value="OWL95626.1"/>
    <property type="molecule type" value="Genomic_DNA"/>
</dbReference>
<gene>
    <name evidence="2" type="ORF">CBQ26_11680</name>
</gene>
<dbReference type="RefSeq" id="WP_088248823.1">
    <property type="nucleotide sequence ID" value="NZ_NHMK01000015.1"/>
</dbReference>
<dbReference type="InterPro" id="IPR002035">
    <property type="entry name" value="VWF_A"/>
</dbReference>
<protein>
    <recommendedName>
        <fullName evidence="1">VWFA domain-containing protein</fullName>
    </recommendedName>
</protein>
<sequence>MIDQLLDVSSSMKGEPLACAAQAALLLARAASLTSTRVRITAFNVGFQEIVEPGADFEYARQQISGLEAAGGTRLHTALEHVLRTSPARPSEVHVVNIICDGELAPNDYETCTKLVKDARARDVRFIPILIGDATGAYLDWQRAFGSAVPCQDLSSLVSTLKATLTALRARIS</sequence>
<dbReference type="Gene3D" id="3.40.50.410">
    <property type="entry name" value="von Willebrand factor, type A domain"/>
    <property type="match status" value="1"/>
</dbReference>
<reference evidence="2 3" key="1">
    <citation type="submission" date="2017-05" db="EMBL/GenBank/DDBJ databases">
        <title>De novo genome assembly of Deniococcus indicus strain DR1.</title>
        <authorList>
            <person name="Chauhan D."/>
            <person name="Yennamalli R.M."/>
            <person name="Priyadarshini R."/>
        </authorList>
    </citation>
    <scope>NUCLEOTIDE SEQUENCE [LARGE SCALE GENOMIC DNA]</scope>
    <source>
        <strain evidence="2 3">DR1</strain>
    </source>
</reference>
<dbReference type="SMART" id="SM00327">
    <property type="entry name" value="VWA"/>
    <property type="match status" value="1"/>
</dbReference>
<dbReference type="SUPFAM" id="SSF53300">
    <property type="entry name" value="vWA-like"/>
    <property type="match status" value="1"/>
</dbReference>
<dbReference type="Pfam" id="PF13519">
    <property type="entry name" value="VWA_2"/>
    <property type="match status" value="1"/>
</dbReference>
<evidence type="ECO:0000313" key="2">
    <source>
        <dbReference type="EMBL" id="OWL95626.1"/>
    </source>
</evidence>
<evidence type="ECO:0000259" key="1">
    <source>
        <dbReference type="SMART" id="SM00327"/>
    </source>
</evidence>
<evidence type="ECO:0000313" key="3">
    <source>
        <dbReference type="Proteomes" id="UP000197208"/>
    </source>
</evidence>
<keyword evidence="3" id="KW-1185">Reference proteome</keyword>
<dbReference type="CDD" id="cd00198">
    <property type="entry name" value="vWFA"/>
    <property type="match status" value="1"/>
</dbReference>
<comment type="caution">
    <text evidence="2">The sequence shown here is derived from an EMBL/GenBank/DDBJ whole genome shotgun (WGS) entry which is preliminary data.</text>
</comment>
<organism evidence="2 3">
    <name type="scientific">Deinococcus indicus</name>
    <dbReference type="NCBI Taxonomy" id="223556"/>
    <lineage>
        <taxon>Bacteria</taxon>
        <taxon>Thermotogati</taxon>
        <taxon>Deinococcota</taxon>
        <taxon>Deinococci</taxon>
        <taxon>Deinococcales</taxon>
        <taxon>Deinococcaceae</taxon>
        <taxon>Deinococcus</taxon>
    </lineage>
</organism>
<feature type="domain" description="VWFA" evidence="1">
    <location>
        <begin position="1"/>
        <end position="169"/>
    </location>
</feature>